<dbReference type="AlphaFoldDB" id="A0A1N7SGN7"/>
<organism evidence="1 2">
    <name type="scientific">Paraburkholderia ribeironis</name>
    <dbReference type="NCBI Taxonomy" id="1247936"/>
    <lineage>
        <taxon>Bacteria</taxon>
        <taxon>Pseudomonadati</taxon>
        <taxon>Pseudomonadota</taxon>
        <taxon>Betaproteobacteria</taxon>
        <taxon>Burkholderiales</taxon>
        <taxon>Burkholderiaceae</taxon>
        <taxon>Paraburkholderia</taxon>
    </lineage>
</organism>
<keyword evidence="2" id="KW-1185">Reference proteome</keyword>
<protein>
    <submittedName>
        <fullName evidence="1">Uncharacterized protein</fullName>
    </submittedName>
</protein>
<accession>A0A1N7SGN7</accession>
<gene>
    <name evidence="1" type="ORF">BN2475_670030</name>
</gene>
<dbReference type="EMBL" id="CYGX02000067">
    <property type="protein sequence ID" value="SIT46580.1"/>
    <property type="molecule type" value="Genomic_DNA"/>
</dbReference>
<name>A0A1N7SGN7_9BURK</name>
<sequence>MKTHSVANATLCVASLLSHKKLYEVGSTYDRAYAYLRNDHRTSRYCTGTEVAPLVRTGSRDF</sequence>
<proteinExistence type="predicted"/>
<evidence type="ECO:0000313" key="2">
    <source>
        <dbReference type="Proteomes" id="UP000187012"/>
    </source>
</evidence>
<dbReference type="Proteomes" id="UP000187012">
    <property type="component" value="Unassembled WGS sequence"/>
</dbReference>
<reference evidence="1 2" key="1">
    <citation type="submission" date="2016-12" db="EMBL/GenBank/DDBJ databases">
        <authorList>
            <person name="Song W.-J."/>
            <person name="Kurnit D.M."/>
        </authorList>
    </citation>
    <scope>NUCLEOTIDE SEQUENCE [LARGE SCALE GENOMIC DNA]</scope>
    <source>
        <strain evidence="1 2">STM7296</strain>
    </source>
</reference>
<evidence type="ECO:0000313" key="1">
    <source>
        <dbReference type="EMBL" id="SIT46580.1"/>
    </source>
</evidence>